<dbReference type="InterPro" id="IPR014044">
    <property type="entry name" value="CAP_dom"/>
</dbReference>
<dbReference type="RefSeq" id="XP_010939329.1">
    <property type="nucleotide sequence ID" value="XM_010941027.2"/>
</dbReference>
<dbReference type="PRINTS" id="PR00838">
    <property type="entry name" value="V5ALLERGEN"/>
</dbReference>
<comment type="similarity">
    <text evidence="2">Belongs to the CRISP family.</text>
</comment>
<keyword evidence="5" id="KW-0611">Plant defense</keyword>
<evidence type="ECO:0000313" key="9">
    <source>
        <dbReference type="RefSeq" id="XP_010939329.1"/>
    </source>
</evidence>
<dbReference type="SUPFAM" id="SSF55797">
    <property type="entry name" value="PR-1-like"/>
    <property type="match status" value="1"/>
</dbReference>
<evidence type="ECO:0000256" key="5">
    <source>
        <dbReference type="ARBA" id="ARBA00023265"/>
    </source>
</evidence>
<dbReference type="Proteomes" id="UP000504607">
    <property type="component" value="Chromosome 15"/>
</dbReference>
<protein>
    <submittedName>
        <fullName evidence="9">Pathogenesis-related protein PRB1-2-like</fullName>
    </submittedName>
</protein>
<keyword evidence="4" id="KW-1015">Disulfide bond</keyword>
<dbReference type="GeneID" id="105058184"/>
<evidence type="ECO:0000256" key="6">
    <source>
        <dbReference type="SAM" id="SignalP"/>
    </source>
</evidence>
<evidence type="ECO:0000256" key="1">
    <source>
        <dbReference type="ARBA" id="ARBA00003143"/>
    </source>
</evidence>
<dbReference type="GO" id="GO:0098542">
    <property type="term" value="P:defense response to other organism"/>
    <property type="evidence" value="ECO:0007669"/>
    <property type="project" value="UniProtKB-ARBA"/>
</dbReference>
<name>A0A6I9S9E7_ELAGV</name>
<dbReference type="InParanoid" id="A0A6I9S9E7"/>
<keyword evidence="3 6" id="KW-0732">Signal</keyword>
<sequence>MKPWKFAILLVFAMTTLPSHAQNSLKDYVEAHNAARAEVGVGPMKWNSTLEAYAINYANQRAGDCQLIHSQGPYGENIYIGYGNGYSDGIDAVRYWYNEKPYYDYGSNQCLGGVDCLHYTQMVWGSSVQLGCARVQCDGSGGQYFITCNYDPPGNVEGETPY</sequence>
<dbReference type="PRINTS" id="PR00837">
    <property type="entry name" value="V5TPXLIKE"/>
</dbReference>
<evidence type="ECO:0000256" key="3">
    <source>
        <dbReference type="ARBA" id="ARBA00022729"/>
    </source>
</evidence>
<dbReference type="OrthoDB" id="337038at2759"/>
<dbReference type="GO" id="GO:0005576">
    <property type="term" value="C:extracellular region"/>
    <property type="evidence" value="ECO:0007669"/>
    <property type="project" value="InterPro"/>
</dbReference>
<reference evidence="9" key="1">
    <citation type="submission" date="2025-08" db="UniProtKB">
        <authorList>
            <consortium name="RefSeq"/>
        </authorList>
    </citation>
    <scope>IDENTIFICATION</scope>
</reference>
<dbReference type="KEGG" id="egu:105058184"/>
<accession>A0A6I9S9E7</accession>
<dbReference type="SMART" id="SM00198">
    <property type="entry name" value="SCP"/>
    <property type="match status" value="1"/>
</dbReference>
<dbReference type="PROSITE" id="PS01010">
    <property type="entry name" value="CRISP_2"/>
    <property type="match status" value="1"/>
</dbReference>
<evidence type="ECO:0000313" key="8">
    <source>
        <dbReference type="Proteomes" id="UP000504607"/>
    </source>
</evidence>
<dbReference type="AlphaFoldDB" id="A0A6I9S9E7"/>
<dbReference type="FunFam" id="3.40.33.10:FF:000006">
    <property type="entry name" value="Putative pathogenesis-related protein 1"/>
    <property type="match status" value="1"/>
</dbReference>
<dbReference type="PANTHER" id="PTHR10334">
    <property type="entry name" value="CYSTEINE-RICH SECRETORY PROTEIN-RELATED"/>
    <property type="match status" value="1"/>
</dbReference>
<evidence type="ECO:0000256" key="4">
    <source>
        <dbReference type="ARBA" id="ARBA00023157"/>
    </source>
</evidence>
<feature type="domain" description="SCP" evidence="7">
    <location>
        <begin position="23"/>
        <end position="158"/>
    </location>
</feature>
<dbReference type="InterPro" id="IPR018244">
    <property type="entry name" value="Allrgn_V5/Tpx1_CS"/>
</dbReference>
<keyword evidence="8" id="KW-1185">Reference proteome</keyword>
<evidence type="ECO:0000256" key="2">
    <source>
        <dbReference type="ARBA" id="ARBA00009923"/>
    </source>
</evidence>
<dbReference type="InterPro" id="IPR001283">
    <property type="entry name" value="CRISP-related"/>
</dbReference>
<dbReference type="Gene3D" id="3.40.33.10">
    <property type="entry name" value="CAP"/>
    <property type="match status" value="1"/>
</dbReference>
<feature type="signal peptide" evidence="6">
    <location>
        <begin position="1"/>
        <end position="21"/>
    </location>
</feature>
<keyword evidence="5" id="KW-0568">Pathogenesis-related protein</keyword>
<dbReference type="CDD" id="cd05381">
    <property type="entry name" value="CAP_PR-1"/>
    <property type="match status" value="1"/>
</dbReference>
<feature type="chain" id="PRO_5027117025" evidence="6">
    <location>
        <begin position="22"/>
        <end position="162"/>
    </location>
</feature>
<proteinExistence type="inferred from homology"/>
<dbReference type="InterPro" id="IPR035940">
    <property type="entry name" value="CAP_sf"/>
</dbReference>
<dbReference type="InterPro" id="IPR002413">
    <property type="entry name" value="V5_allergen-like"/>
</dbReference>
<gene>
    <name evidence="9" type="primary">LOC105058184</name>
</gene>
<dbReference type="Pfam" id="PF00188">
    <property type="entry name" value="CAP"/>
    <property type="match status" value="1"/>
</dbReference>
<evidence type="ECO:0000259" key="7">
    <source>
        <dbReference type="SMART" id="SM00198"/>
    </source>
</evidence>
<organism evidence="8 9">
    <name type="scientific">Elaeis guineensis var. tenera</name>
    <name type="common">Oil palm</name>
    <dbReference type="NCBI Taxonomy" id="51953"/>
    <lineage>
        <taxon>Eukaryota</taxon>
        <taxon>Viridiplantae</taxon>
        <taxon>Streptophyta</taxon>
        <taxon>Embryophyta</taxon>
        <taxon>Tracheophyta</taxon>
        <taxon>Spermatophyta</taxon>
        <taxon>Magnoliopsida</taxon>
        <taxon>Liliopsida</taxon>
        <taxon>Arecaceae</taxon>
        <taxon>Arecoideae</taxon>
        <taxon>Cocoseae</taxon>
        <taxon>Elaeidinae</taxon>
        <taxon>Elaeis</taxon>
    </lineage>
</organism>
<comment type="function">
    <text evidence="1">Probably involved in the defense reaction of plants against pathogens.</text>
</comment>